<accession>A0A6S4GSQ6</accession>
<evidence type="ECO:0000313" key="3">
    <source>
        <dbReference type="Proteomes" id="UP000030902"/>
    </source>
</evidence>
<keyword evidence="3" id="KW-1185">Reference proteome</keyword>
<evidence type="ECO:0000256" key="1">
    <source>
        <dbReference type="SAM" id="Phobius"/>
    </source>
</evidence>
<dbReference type="RefSeq" id="WP_039327788.1">
    <property type="nucleotide sequence ID" value="NZ_CP007496.1"/>
</dbReference>
<gene>
    <name evidence="2" type="ORF">TM7x_03315</name>
</gene>
<evidence type="ECO:0008006" key="4">
    <source>
        <dbReference type="Google" id="ProtNLM"/>
    </source>
</evidence>
<keyword evidence="1" id="KW-0812">Transmembrane</keyword>
<reference evidence="2 3" key="1">
    <citation type="journal article" date="2015" name="Proc. Natl. Acad. Sci. U.S.A.">
        <title>Cultivation of a human-associated TM7 phylotype reveals a reduced genome and epibiotic parasitic lifestyle.</title>
        <authorList>
            <person name="He X."/>
            <person name="McLean J.S."/>
            <person name="Edlund A."/>
            <person name="Yooseph S."/>
            <person name="Hall A.P."/>
            <person name="Liu S.Y."/>
            <person name="Dorrestein P.C."/>
            <person name="Esquenazi E."/>
            <person name="Hunter R.C."/>
            <person name="Cheng G."/>
            <person name="Nelson K.E."/>
            <person name="Lux R."/>
            <person name="Shi W."/>
        </authorList>
    </citation>
    <scope>NUCLEOTIDE SEQUENCE [LARGE SCALE GENOMIC DNA]</scope>
    <source>
        <strain evidence="2 3">TM7x</strain>
    </source>
</reference>
<protein>
    <recommendedName>
        <fullName evidence="4">Septum formation initiator</fullName>
    </recommendedName>
</protein>
<feature type="transmembrane region" description="Helical" evidence="1">
    <location>
        <begin position="20"/>
        <end position="38"/>
    </location>
</feature>
<keyword evidence="1" id="KW-0472">Membrane</keyword>
<organism evidence="2 3">
    <name type="scientific">Candidatus Nanosynbacter lyticus</name>
    <dbReference type="NCBI Taxonomy" id="2093824"/>
    <lineage>
        <taxon>Bacteria</taxon>
        <taxon>Candidatus Saccharimonadota</taxon>
        <taxon>Candidatus Saccharimonadia</taxon>
        <taxon>Candidatus Nanosynbacterales</taxon>
        <taxon>Candidatus Nanosynbacteraceae</taxon>
        <taxon>Candidatus Nanosynbacter</taxon>
    </lineage>
</organism>
<dbReference type="Proteomes" id="UP000030902">
    <property type="component" value="Chromosome"/>
</dbReference>
<evidence type="ECO:0000313" key="2">
    <source>
        <dbReference type="EMBL" id="AJA06918.1"/>
    </source>
</evidence>
<sequence length="141" mass="16593">MNKLKLKRLIYRVQHDYLTLNNIVIAAAVLIAMSWAWGSIESMQKNYELQRTIENKRQQVEIEKLQVSLLEYESKYYQSEEYQELTLRQRTGKGLPGEKQLITQSFEDAAAAEKPTPNTVRTDSNFQQWMNFLFGGNSRRR</sequence>
<keyword evidence="1" id="KW-1133">Transmembrane helix</keyword>
<name>A0A6S4GSQ6_9BACT</name>
<dbReference type="EMBL" id="CP007496">
    <property type="protein sequence ID" value="AJA06918.1"/>
    <property type="molecule type" value="Genomic_DNA"/>
</dbReference>
<dbReference type="AlphaFoldDB" id="A0A6S4GSQ6"/>
<proteinExistence type="predicted"/>
<dbReference type="KEGG" id="sox:TM7x_03315"/>